<dbReference type="OrthoDB" id="10253878at2759"/>
<keyword evidence="4" id="KW-1185">Reference proteome</keyword>
<dbReference type="EMBL" id="JAIZAY010000016">
    <property type="protein sequence ID" value="KAJ8026539.1"/>
    <property type="molecule type" value="Genomic_DNA"/>
</dbReference>
<evidence type="ECO:0000256" key="1">
    <source>
        <dbReference type="ARBA" id="ARBA00006658"/>
    </source>
</evidence>
<protein>
    <recommendedName>
        <fullName evidence="2">TIP41-like protein</fullName>
    </recommendedName>
</protein>
<dbReference type="PANTHER" id="PTHR21021:SF16">
    <property type="entry name" value="TIP41-LIKE PROTEIN"/>
    <property type="match status" value="1"/>
</dbReference>
<dbReference type="InterPro" id="IPR051330">
    <property type="entry name" value="Phosphatase_reg/MetRdx"/>
</dbReference>
<dbReference type="InterPro" id="IPR007303">
    <property type="entry name" value="TIP41-like"/>
</dbReference>
<accession>A0A9Q1BI79</accession>
<dbReference type="Pfam" id="PF04176">
    <property type="entry name" value="TIP41"/>
    <property type="match status" value="1"/>
</dbReference>
<evidence type="ECO:0000313" key="3">
    <source>
        <dbReference type="EMBL" id="KAJ8026539.1"/>
    </source>
</evidence>
<dbReference type="GO" id="GO:0031929">
    <property type="term" value="P:TOR signaling"/>
    <property type="evidence" value="ECO:0007669"/>
    <property type="project" value="TreeGrafter"/>
</dbReference>
<comment type="caution">
    <text evidence="3">The sequence shown here is derived from an EMBL/GenBank/DDBJ whole genome shotgun (WGS) entry which is preliminary data.</text>
</comment>
<gene>
    <name evidence="3" type="ORF">HOLleu_31396</name>
</gene>
<sequence length="278" mass="31759">MSVNVHKMSSLKVEKKQKIEEFSFGPWKITTIKDHILQSSALESIEKELAIPQLPEMLFGNNLLKVEHIAGFGIAFNAVDALKKVDTKQESLQVAAAESWQKARSDCEFLKKVIKPFDWTFTTDYNGTITSSGPEITVTQTTDCIDIEKLKVREKIHFYEDITLFEDELADNGIATLGVKIRVMQSSFFLLMRFFLRVDGVLIRMNDTRVYHEAGSNFMLREYSSKEKKISELDLQPYELTDPVSVEKYLDVKLQTFEKLEFPPEALEAEKTAAAKNV</sequence>
<dbReference type="GO" id="GO:0005829">
    <property type="term" value="C:cytosol"/>
    <property type="evidence" value="ECO:0007669"/>
    <property type="project" value="TreeGrafter"/>
</dbReference>
<evidence type="ECO:0000256" key="2">
    <source>
        <dbReference type="ARBA" id="ARBA00018951"/>
    </source>
</evidence>
<dbReference type="PANTHER" id="PTHR21021">
    <property type="entry name" value="GAF/PUTATIVE CYTOSKELETAL PROTEIN"/>
    <property type="match status" value="1"/>
</dbReference>
<dbReference type="AlphaFoldDB" id="A0A9Q1BI79"/>
<comment type="similarity">
    <text evidence="1">Belongs to the TIP41 family.</text>
</comment>
<dbReference type="Proteomes" id="UP001152320">
    <property type="component" value="Chromosome 16"/>
</dbReference>
<proteinExistence type="inferred from homology"/>
<organism evidence="3 4">
    <name type="scientific">Holothuria leucospilota</name>
    <name type="common">Black long sea cucumber</name>
    <name type="synonym">Mertensiothuria leucospilota</name>
    <dbReference type="NCBI Taxonomy" id="206669"/>
    <lineage>
        <taxon>Eukaryota</taxon>
        <taxon>Metazoa</taxon>
        <taxon>Echinodermata</taxon>
        <taxon>Eleutherozoa</taxon>
        <taxon>Echinozoa</taxon>
        <taxon>Holothuroidea</taxon>
        <taxon>Aspidochirotacea</taxon>
        <taxon>Aspidochirotida</taxon>
        <taxon>Holothuriidae</taxon>
        <taxon>Holothuria</taxon>
    </lineage>
</organism>
<reference evidence="3" key="1">
    <citation type="submission" date="2021-10" db="EMBL/GenBank/DDBJ databases">
        <title>Tropical sea cucumber genome reveals ecological adaptation and Cuvierian tubules defense mechanism.</title>
        <authorList>
            <person name="Chen T."/>
        </authorList>
    </citation>
    <scope>NUCLEOTIDE SEQUENCE</scope>
    <source>
        <strain evidence="3">Nanhai2018</strain>
        <tissue evidence="3">Muscle</tissue>
    </source>
</reference>
<name>A0A9Q1BI79_HOLLE</name>
<evidence type="ECO:0000313" key="4">
    <source>
        <dbReference type="Proteomes" id="UP001152320"/>
    </source>
</evidence>